<comment type="pathway">
    <text evidence="9">Porphyrin-containing compound metabolism; protoheme biosynthesis; protoheme from protoporphyrin-IX: step 1/1.</text>
</comment>
<evidence type="ECO:0000256" key="7">
    <source>
        <dbReference type="ARBA" id="ARBA00023244"/>
    </source>
</evidence>
<dbReference type="HAMAP" id="MF_00323">
    <property type="entry name" value="Ferrochelatase"/>
    <property type="match status" value="1"/>
</dbReference>
<evidence type="ECO:0000313" key="12">
    <source>
        <dbReference type="Proteomes" id="UP000587070"/>
    </source>
</evidence>
<dbReference type="EMBL" id="JACIGE010000009">
    <property type="protein sequence ID" value="MBB4248145.1"/>
    <property type="molecule type" value="Genomic_DNA"/>
</dbReference>
<comment type="caution">
    <text evidence="11">The sequence shown here is derived from an EMBL/GenBank/DDBJ whole genome shotgun (WGS) entry which is preliminary data.</text>
</comment>
<dbReference type="EC" id="4.98.1.1" evidence="9"/>
<proteinExistence type="inferred from homology"/>
<keyword evidence="12" id="KW-1185">Reference proteome</keyword>
<evidence type="ECO:0000256" key="8">
    <source>
        <dbReference type="ARBA" id="ARBA00024536"/>
    </source>
</evidence>
<dbReference type="InterPro" id="IPR033644">
    <property type="entry name" value="Ferrochelatase_C"/>
</dbReference>
<keyword evidence="2 9" id="KW-0963">Cytoplasm</keyword>
<reference evidence="11 12" key="1">
    <citation type="submission" date="2020-08" db="EMBL/GenBank/DDBJ databases">
        <title>Genome sequencing of Purple Non-Sulfur Bacteria from various extreme environments.</title>
        <authorList>
            <person name="Mayer M."/>
        </authorList>
    </citation>
    <scope>NUCLEOTIDE SEQUENCE [LARGE SCALE GENOMIC DNA]</scope>
    <source>
        <strain evidence="11 12">2761</strain>
    </source>
</reference>
<comment type="subcellular location">
    <subcellularLocation>
        <location evidence="9">Cytoplasm</location>
    </subcellularLocation>
</comment>
<evidence type="ECO:0000256" key="1">
    <source>
        <dbReference type="ARBA" id="ARBA00007718"/>
    </source>
</evidence>
<keyword evidence="3 9" id="KW-0479">Metal-binding</keyword>
<evidence type="ECO:0000313" key="11">
    <source>
        <dbReference type="EMBL" id="MBB4248145.1"/>
    </source>
</evidence>
<evidence type="ECO:0000256" key="2">
    <source>
        <dbReference type="ARBA" id="ARBA00022490"/>
    </source>
</evidence>
<keyword evidence="6 9" id="KW-0456">Lyase</keyword>
<feature type="binding site" evidence="9">
    <location>
        <position position="290"/>
    </location>
    <ligand>
        <name>Fe(2+)</name>
        <dbReference type="ChEBI" id="CHEBI:29033"/>
    </ligand>
</feature>
<sequence>MTEPPARHDAPSQTAVLLINLGTPEAPTTKAVRMYLREFLSDPRVVETSRPLWLMILNGLVLNFRPARSAVKYQAIWTEEGSPLRVHTERQTKLLRGFLHEAGYRVRVEHAMRYGQPSIGDALSRLKAEGCDHILLLPLYPQYSASTTATAFDRAFAWAQACRSQPEFRTVRSYPDNPGYIAALAASVREHWAKYGQPDDDYRLVMSYHGVPRSTLKVGDTTFCECHKTSRLLAEALGLTEDKYAVCFQSRFGSSKWLEPYTTDTLKALGQAGVKRVDIICPGFVSDCLETLEEIAIEGREDFLTAGGSEFHFIHCLNERDDWIRALGELAARHMAGWPTSGEEPNKELVECLLRARKLGAPC</sequence>
<evidence type="ECO:0000256" key="4">
    <source>
        <dbReference type="ARBA" id="ARBA00023004"/>
    </source>
</evidence>
<dbReference type="CDD" id="cd00419">
    <property type="entry name" value="Ferrochelatase_C"/>
    <property type="match status" value="1"/>
</dbReference>
<comment type="catalytic activity">
    <reaction evidence="9">
        <text>heme b + 2 H(+) = protoporphyrin IX + Fe(2+)</text>
        <dbReference type="Rhea" id="RHEA:22584"/>
        <dbReference type="ChEBI" id="CHEBI:15378"/>
        <dbReference type="ChEBI" id="CHEBI:29033"/>
        <dbReference type="ChEBI" id="CHEBI:57306"/>
        <dbReference type="ChEBI" id="CHEBI:60344"/>
        <dbReference type="EC" id="4.98.1.1"/>
    </reaction>
</comment>
<dbReference type="FunFam" id="3.40.50.1400:FF:000002">
    <property type="entry name" value="Ferrochelatase"/>
    <property type="match status" value="1"/>
</dbReference>
<evidence type="ECO:0000256" key="5">
    <source>
        <dbReference type="ARBA" id="ARBA00023133"/>
    </source>
</evidence>
<dbReference type="NCBIfam" id="TIGR00109">
    <property type="entry name" value="hemH"/>
    <property type="match status" value="1"/>
</dbReference>
<accession>A0A840G8E1</accession>
<gene>
    <name evidence="9" type="primary">hemH</name>
    <name evidence="11" type="ORF">GGD90_002536</name>
</gene>
<dbReference type="GO" id="GO:0005737">
    <property type="term" value="C:cytoplasm"/>
    <property type="evidence" value="ECO:0007669"/>
    <property type="project" value="UniProtKB-SubCell"/>
</dbReference>
<evidence type="ECO:0000256" key="9">
    <source>
        <dbReference type="HAMAP-Rule" id="MF_00323"/>
    </source>
</evidence>
<feature type="binding site" evidence="9">
    <location>
        <position position="209"/>
    </location>
    <ligand>
        <name>Fe(2+)</name>
        <dbReference type="ChEBI" id="CHEBI:29033"/>
    </ligand>
</feature>
<dbReference type="PANTHER" id="PTHR11108">
    <property type="entry name" value="FERROCHELATASE"/>
    <property type="match status" value="1"/>
</dbReference>
<keyword evidence="7 9" id="KW-0627">Porphyrin biosynthesis</keyword>
<protein>
    <recommendedName>
        <fullName evidence="9">Ferrochelatase</fullName>
        <ecNumber evidence="9">4.98.1.1</ecNumber>
    </recommendedName>
    <alternativeName>
        <fullName evidence="9">Heme synthase</fullName>
    </alternativeName>
    <alternativeName>
        <fullName evidence="9">Protoheme ferro-lyase</fullName>
    </alternativeName>
</protein>
<dbReference type="SUPFAM" id="SSF53800">
    <property type="entry name" value="Chelatase"/>
    <property type="match status" value="1"/>
</dbReference>
<name>A0A840G8E1_RHOTE</name>
<comment type="function">
    <text evidence="9">Catalyzes the ferrous insertion into protoporphyrin IX.</text>
</comment>
<keyword evidence="5 9" id="KW-0350">Heme biosynthesis</keyword>
<dbReference type="Proteomes" id="UP000587070">
    <property type="component" value="Unassembled WGS sequence"/>
</dbReference>
<keyword evidence="4 9" id="KW-0408">Iron</keyword>
<dbReference type="Pfam" id="PF00762">
    <property type="entry name" value="Ferrochelatase"/>
    <property type="match status" value="1"/>
</dbReference>
<dbReference type="Gene3D" id="3.40.50.1400">
    <property type="match status" value="2"/>
</dbReference>
<evidence type="ECO:0000256" key="3">
    <source>
        <dbReference type="ARBA" id="ARBA00022723"/>
    </source>
</evidence>
<dbReference type="GO" id="GO:0004325">
    <property type="term" value="F:ferrochelatase activity"/>
    <property type="evidence" value="ECO:0007669"/>
    <property type="project" value="UniProtKB-UniRule"/>
</dbReference>
<comment type="similarity">
    <text evidence="1 9 10">Belongs to the ferrochelatase family.</text>
</comment>
<dbReference type="AlphaFoldDB" id="A0A840G8E1"/>
<dbReference type="UniPathway" id="UPA00252">
    <property type="reaction ID" value="UER00325"/>
</dbReference>
<dbReference type="CDD" id="cd03411">
    <property type="entry name" value="Ferrochelatase_N"/>
    <property type="match status" value="1"/>
</dbReference>
<dbReference type="InterPro" id="IPR001015">
    <property type="entry name" value="Ferrochelatase"/>
</dbReference>
<dbReference type="GO" id="GO:0006783">
    <property type="term" value="P:heme biosynthetic process"/>
    <property type="evidence" value="ECO:0007669"/>
    <property type="project" value="UniProtKB-UniRule"/>
</dbReference>
<dbReference type="GO" id="GO:0046872">
    <property type="term" value="F:metal ion binding"/>
    <property type="evidence" value="ECO:0007669"/>
    <property type="project" value="UniProtKB-KW"/>
</dbReference>
<dbReference type="PANTHER" id="PTHR11108:SF1">
    <property type="entry name" value="FERROCHELATASE, MITOCHONDRIAL"/>
    <property type="match status" value="1"/>
</dbReference>
<dbReference type="InterPro" id="IPR033659">
    <property type="entry name" value="Ferrochelatase_N"/>
</dbReference>
<comment type="catalytic activity">
    <reaction evidence="8">
        <text>Fe-coproporphyrin III + 2 H(+) = coproporphyrin III + Fe(2+)</text>
        <dbReference type="Rhea" id="RHEA:49572"/>
        <dbReference type="ChEBI" id="CHEBI:15378"/>
        <dbReference type="ChEBI" id="CHEBI:29033"/>
        <dbReference type="ChEBI" id="CHEBI:68438"/>
        <dbReference type="ChEBI" id="CHEBI:131725"/>
        <dbReference type="EC" id="4.99.1.9"/>
    </reaction>
    <physiologicalReaction direction="right-to-left" evidence="8">
        <dbReference type="Rhea" id="RHEA:49574"/>
    </physiologicalReaction>
</comment>
<evidence type="ECO:0000256" key="6">
    <source>
        <dbReference type="ARBA" id="ARBA00023239"/>
    </source>
</evidence>
<organism evidence="11 12">
    <name type="scientific">Rhodocyclus tenuis</name>
    <name type="common">Rhodospirillum tenue</name>
    <dbReference type="NCBI Taxonomy" id="1066"/>
    <lineage>
        <taxon>Bacteria</taxon>
        <taxon>Pseudomonadati</taxon>
        <taxon>Pseudomonadota</taxon>
        <taxon>Betaproteobacteria</taxon>
        <taxon>Rhodocyclales</taxon>
        <taxon>Rhodocyclaceae</taxon>
        <taxon>Rhodocyclus</taxon>
    </lineage>
</organism>
<evidence type="ECO:0000256" key="10">
    <source>
        <dbReference type="RuleBase" id="RU004185"/>
    </source>
</evidence>